<comment type="similarity">
    <text evidence="1">Belongs to the peptidase C48 family.</text>
</comment>
<feature type="transmembrane region" description="Helical" evidence="4">
    <location>
        <begin position="6"/>
        <end position="30"/>
    </location>
</feature>
<dbReference type="Gene3D" id="3.40.395.10">
    <property type="entry name" value="Adenoviral Proteinase, Chain A"/>
    <property type="match status" value="1"/>
</dbReference>
<dbReference type="InterPro" id="IPR038765">
    <property type="entry name" value="Papain-like_cys_pep_sf"/>
</dbReference>
<evidence type="ECO:0000259" key="5">
    <source>
        <dbReference type="Pfam" id="PF02902"/>
    </source>
</evidence>
<name>A0A328DNU3_9ASTE</name>
<accession>A0A328DNU3</accession>
<keyword evidence="4" id="KW-0472">Membrane</keyword>
<dbReference type="AlphaFoldDB" id="A0A328DNU3"/>
<dbReference type="Pfam" id="PF02902">
    <property type="entry name" value="Peptidase_C48"/>
    <property type="match status" value="1"/>
</dbReference>
<dbReference type="InterPro" id="IPR003653">
    <property type="entry name" value="Peptidase_C48_C"/>
</dbReference>
<feature type="domain" description="Ubiquitin-like protease family profile" evidence="5">
    <location>
        <begin position="78"/>
        <end position="152"/>
    </location>
</feature>
<dbReference type="EMBL" id="NQVE01000121">
    <property type="protein sequence ID" value="RAL46930.1"/>
    <property type="molecule type" value="Genomic_DNA"/>
</dbReference>
<keyword evidence="4" id="KW-1133">Transmembrane helix</keyword>
<proteinExistence type="inferred from homology"/>
<keyword evidence="2" id="KW-0645">Protease</keyword>
<protein>
    <recommendedName>
        <fullName evidence="5">Ubiquitin-like protease family profile domain-containing protein</fullName>
    </recommendedName>
</protein>
<reference evidence="6 7" key="1">
    <citation type="submission" date="2018-06" db="EMBL/GenBank/DDBJ databases">
        <title>The Genome of Cuscuta australis (Dodder) Provides Insight into the Evolution of Plant Parasitism.</title>
        <authorList>
            <person name="Liu H."/>
        </authorList>
    </citation>
    <scope>NUCLEOTIDE SEQUENCE [LARGE SCALE GENOMIC DNA]</scope>
    <source>
        <strain evidence="7">cv. Yunnan</strain>
        <tissue evidence="6">Vines</tissue>
    </source>
</reference>
<dbReference type="Proteomes" id="UP000249390">
    <property type="component" value="Unassembled WGS sequence"/>
</dbReference>
<organism evidence="6 7">
    <name type="scientific">Cuscuta australis</name>
    <dbReference type="NCBI Taxonomy" id="267555"/>
    <lineage>
        <taxon>Eukaryota</taxon>
        <taxon>Viridiplantae</taxon>
        <taxon>Streptophyta</taxon>
        <taxon>Embryophyta</taxon>
        <taxon>Tracheophyta</taxon>
        <taxon>Spermatophyta</taxon>
        <taxon>Magnoliopsida</taxon>
        <taxon>eudicotyledons</taxon>
        <taxon>Gunneridae</taxon>
        <taxon>Pentapetalae</taxon>
        <taxon>asterids</taxon>
        <taxon>lamiids</taxon>
        <taxon>Solanales</taxon>
        <taxon>Convolvulaceae</taxon>
        <taxon>Cuscuteae</taxon>
        <taxon>Cuscuta</taxon>
        <taxon>Cuscuta subgen. Grammica</taxon>
        <taxon>Cuscuta sect. Cleistogrammica</taxon>
    </lineage>
</organism>
<comment type="caution">
    <text evidence="6">The sequence shown here is derived from an EMBL/GenBank/DDBJ whole genome shotgun (WGS) entry which is preliminary data.</text>
</comment>
<dbReference type="GO" id="GO:0008234">
    <property type="term" value="F:cysteine-type peptidase activity"/>
    <property type="evidence" value="ECO:0007669"/>
    <property type="project" value="InterPro"/>
</dbReference>
<keyword evidence="7" id="KW-1185">Reference proteome</keyword>
<evidence type="ECO:0000313" key="6">
    <source>
        <dbReference type="EMBL" id="RAL46930.1"/>
    </source>
</evidence>
<evidence type="ECO:0000256" key="2">
    <source>
        <dbReference type="ARBA" id="ARBA00022670"/>
    </source>
</evidence>
<keyword evidence="3" id="KW-0378">Hydrolase</keyword>
<dbReference type="SUPFAM" id="SSF54001">
    <property type="entry name" value="Cysteine proteinases"/>
    <property type="match status" value="1"/>
</dbReference>
<evidence type="ECO:0000256" key="1">
    <source>
        <dbReference type="ARBA" id="ARBA00005234"/>
    </source>
</evidence>
<sequence length="188" mass="21702">MGFVFRLFFTTCFCVFFIVIQHVEIAMYFLEVKGRQYDLLQTYTTTTPYFLQGLYKHQEMVNVGKAKKEDVINNMNLTTEVKGLAREYSRPWSECDFVYMPLNTGDHWVLLVLEVEGRTIRVYDSKGKKGKTCRALNMCMTSTLVGRWGNGSSLSMSLTGVPNKMMGMWKIFNLCRVSSVEFELVQNS</sequence>
<gene>
    <name evidence="6" type="ORF">DM860_016564</name>
</gene>
<evidence type="ECO:0000256" key="4">
    <source>
        <dbReference type="SAM" id="Phobius"/>
    </source>
</evidence>
<evidence type="ECO:0000256" key="3">
    <source>
        <dbReference type="ARBA" id="ARBA00022801"/>
    </source>
</evidence>
<evidence type="ECO:0000313" key="7">
    <source>
        <dbReference type="Proteomes" id="UP000249390"/>
    </source>
</evidence>
<dbReference type="GO" id="GO:0006508">
    <property type="term" value="P:proteolysis"/>
    <property type="evidence" value="ECO:0007669"/>
    <property type="project" value="UniProtKB-KW"/>
</dbReference>
<keyword evidence="4" id="KW-0812">Transmembrane</keyword>